<accession>A0AA40D1C0</accession>
<reference evidence="1" key="1">
    <citation type="submission" date="2023-06" db="EMBL/GenBank/DDBJ databases">
        <title>Genome-scale phylogeny and comparative genomics of the fungal order Sordariales.</title>
        <authorList>
            <consortium name="Lawrence Berkeley National Laboratory"/>
            <person name="Hensen N."/>
            <person name="Bonometti L."/>
            <person name="Westerberg I."/>
            <person name="Brannstrom I.O."/>
            <person name="Guillou S."/>
            <person name="Cros-Aarteil S."/>
            <person name="Calhoun S."/>
            <person name="Haridas S."/>
            <person name="Kuo A."/>
            <person name="Mondo S."/>
            <person name="Pangilinan J."/>
            <person name="Riley R."/>
            <person name="Labutti K."/>
            <person name="Andreopoulos B."/>
            <person name="Lipzen A."/>
            <person name="Chen C."/>
            <person name="Yanf M."/>
            <person name="Daum C."/>
            <person name="Ng V."/>
            <person name="Clum A."/>
            <person name="Steindorff A."/>
            <person name="Ohm R."/>
            <person name="Martin F."/>
            <person name="Silar P."/>
            <person name="Natvig D."/>
            <person name="Lalanne C."/>
            <person name="Gautier V."/>
            <person name="Ament-Velasquez S.L."/>
            <person name="Kruys A."/>
            <person name="Hutchinson M.I."/>
            <person name="Powell A.J."/>
            <person name="Barry K."/>
            <person name="Miller A.N."/>
            <person name="Grigoriev I.V."/>
            <person name="Debuchy R."/>
            <person name="Gladieux P."/>
            <person name="Thoren M.H."/>
            <person name="Johannesson H."/>
        </authorList>
    </citation>
    <scope>NUCLEOTIDE SEQUENCE</scope>
    <source>
        <strain evidence="1">CBS 307.81</strain>
    </source>
</reference>
<proteinExistence type="predicted"/>
<dbReference type="AlphaFoldDB" id="A0AA40D1C0"/>
<organism evidence="1 2">
    <name type="scientific">Cercophora samala</name>
    <dbReference type="NCBI Taxonomy" id="330535"/>
    <lineage>
        <taxon>Eukaryota</taxon>
        <taxon>Fungi</taxon>
        <taxon>Dikarya</taxon>
        <taxon>Ascomycota</taxon>
        <taxon>Pezizomycotina</taxon>
        <taxon>Sordariomycetes</taxon>
        <taxon>Sordariomycetidae</taxon>
        <taxon>Sordariales</taxon>
        <taxon>Lasiosphaeriaceae</taxon>
        <taxon>Cercophora</taxon>
    </lineage>
</organism>
<evidence type="ECO:0000313" key="1">
    <source>
        <dbReference type="EMBL" id="KAK0659151.1"/>
    </source>
</evidence>
<comment type="caution">
    <text evidence="1">The sequence shown here is derived from an EMBL/GenBank/DDBJ whole genome shotgun (WGS) entry which is preliminary data.</text>
</comment>
<keyword evidence="2" id="KW-1185">Reference proteome</keyword>
<protein>
    <recommendedName>
        <fullName evidence="3">DUF4238 domain-containing protein</fullName>
    </recommendedName>
</protein>
<dbReference type="EMBL" id="JAULSY010000190">
    <property type="protein sequence ID" value="KAK0659151.1"/>
    <property type="molecule type" value="Genomic_DNA"/>
</dbReference>
<name>A0AA40D1C0_9PEZI</name>
<dbReference type="Proteomes" id="UP001174997">
    <property type="component" value="Unassembled WGS sequence"/>
</dbReference>
<gene>
    <name evidence="1" type="ORF">QBC41DRAFT_360443</name>
</gene>
<sequence>MASQTPQYQHFVPRFLLRNFSHPCEPEGGTKKRKFEKGMFPKDPVVRHVDLTLDPSIICEKPVSRILGQNNMYDNPNKPTALQREVETLLSKLEAQASQVFHKISKAFDDKKSGLWISRAEHDVMRKFLFLLMYRNSAFYKVFNHETPEGYNEADKDTLRYYMRKNNIASPLDVWLHSIKTIINLQMDTERKWVRPLMDQIYIDHALWFWMHAELFYIAIVTPAMADEEFILTDHSYGIFEGANRDGVDFETGQFRRLQYTELNKLAPISPRLMIVLRSYLFPALPEGHRGPGQTQDCSLLEDLPVEKAKDVSTRVVNGRVEEYSSEPWELLQGEKFLFRFFHVKTKHVHIINSLLLDNCARCTSVIFESQEAFARSLEWYLSAPSSYPGKTVAGPDIVLKEQMLKKLEAISHLLGSKKDAVWERGPEHVVGDLDKLRLRHIEDKRGLAQLMERDPRALHEEISQQSTKLGNLLNAAFYEIYGCLGGTWQSLREDMFQVEKMLELRVKIDQWAVGVNDSIKQRNRRMLEEAYLRLSPQRVWLYIKSHRLMILDYERAKDSTEQLPFDGPEDTIARVHWLVKPGYLNRLLWRTHVHYLDRKRGSHHDPWLFPDGTDKDKKDEWLKRMSSHSRGAAVPFLLLLFQIIPT</sequence>
<evidence type="ECO:0008006" key="3">
    <source>
        <dbReference type="Google" id="ProtNLM"/>
    </source>
</evidence>
<evidence type="ECO:0000313" key="2">
    <source>
        <dbReference type="Proteomes" id="UP001174997"/>
    </source>
</evidence>
<dbReference type="InterPro" id="IPR025332">
    <property type="entry name" value="DUF4238"/>
</dbReference>
<dbReference type="Pfam" id="PF14022">
    <property type="entry name" value="DUF4238"/>
    <property type="match status" value="1"/>
</dbReference>